<evidence type="ECO:0000313" key="2">
    <source>
        <dbReference type="EMBL" id="EED87952.1"/>
    </source>
</evidence>
<sequence>MASLSSDNTNTSFNSPSEKRPAQAINYRQVLVQWLRGHNIAGDTDDLLLKHKNKEAKMFLMLAKKHKRPNALNEVFTQRMEDIDIKDYQSLTETYLSVFFPSDIQQVGVLLKKYKGNEKELFSKLSDNFHACNPFDMPKAINYEQVLTNFLREHDPAKVGDVPSTLKQCKGKEAILFSVLAQRYGAPNALNSVLLSRLESVEQPLDNLALAKMYLSVFNPSCVNRAKELLSQYNGRESDLFAKLAEKFRAINPIEHARIQSNVSRAASKASPCRERSARTNPVPQSPGIAV</sequence>
<dbReference type="EMBL" id="CM000652">
    <property type="protein sequence ID" value="EED87952.1"/>
    <property type="molecule type" value="Genomic_DNA"/>
</dbReference>
<dbReference type="PaxDb" id="35128-Thaps11522"/>
<evidence type="ECO:0000313" key="3">
    <source>
        <dbReference type="Proteomes" id="UP000001449"/>
    </source>
</evidence>
<dbReference type="InParanoid" id="B8CES3"/>
<dbReference type="RefSeq" id="XP_002294592.1">
    <property type="nucleotide sequence ID" value="XM_002294556.1"/>
</dbReference>
<keyword evidence="3" id="KW-1185">Reference proteome</keyword>
<name>B8CES3_THAPS</name>
<dbReference type="Proteomes" id="UP000001449">
    <property type="component" value="Chromosome 20"/>
</dbReference>
<feature type="region of interest" description="Disordered" evidence="1">
    <location>
        <begin position="1"/>
        <end position="20"/>
    </location>
</feature>
<dbReference type="HOGENOM" id="CLU_958084_0_0_1"/>
<protein>
    <submittedName>
        <fullName evidence="2">Uncharacterized protein</fullName>
    </submittedName>
</protein>
<gene>
    <name evidence="2" type="ORF">THAPSDRAFT_11522</name>
</gene>
<reference evidence="2 3" key="1">
    <citation type="journal article" date="2004" name="Science">
        <title>The genome of the diatom Thalassiosira pseudonana: ecology, evolution, and metabolism.</title>
        <authorList>
            <person name="Armbrust E.V."/>
            <person name="Berges J.A."/>
            <person name="Bowler C."/>
            <person name="Green B.R."/>
            <person name="Martinez D."/>
            <person name="Putnam N.H."/>
            <person name="Zhou S."/>
            <person name="Allen A.E."/>
            <person name="Apt K.E."/>
            <person name="Bechner M."/>
            <person name="Brzezinski M.A."/>
            <person name="Chaal B.K."/>
            <person name="Chiovitti A."/>
            <person name="Davis A.K."/>
            <person name="Demarest M.S."/>
            <person name="Detter J.C."/>
            <person name="Glavina T."/>
            <person name="Goodstein D."/>
            <person name="Hadi M.Z."/>
            <person name="Hellsten U."/>
            <person name="Hildebrand M."/>
            <person name="Jenkins B.D."/>
            <person name="Jurka J."/>
            <person name="Kapitonov V.V."/>
            <person name="Kroger N."/>
            <person name="Lau W.W."/>
            <person name="Lane T.W."/>
            <person name="Larimer F.W."/>
            <person name="Lippmeier J.C."/>
            <person name="Lucas S."/>
            <person name="Medina M."/>
            <person name="Montsant A."/>
            <person name="Obornik M."/>
            <person name="Parker M.S."/>
            <person name="Palenik B."/>
            <person name="Pazour G.J."/>
            <person name="Richardson P.M."/>
            <person name="Rynearson T.A."/>
            <person name="Saito M.A."/>
            <person name="Schwartz D.C."/>
            <person name="Thamatrakoln K."/>
            <person name="Valentin K."/>
            <person name="Vardi A."/>
            <person name="Wilkerson F.P."/>
            <person name="Rokhsar D.S."/>
        </authorList>
    </citation>
    <scope>NUCLEOTIDE SEQUENCE [LARGE SCALE GENOMIC DNA]</scope>
    <source>
        <strain evidence="2 3">CCMP1335</strain>
    </source>
</reference>
<evidence type="ECO:0000256" key="1">
    <source>
        <dbReference type="SAM" id="MobiDB-lite"/>
    </source>
</evidence>
<dbReference type="PANTHER" id="PTHR39666">
    <property type="entry name" value="RANBP2-TYPE DOMAIN-CONTAINING PROTEIN"/>
    <property type="match status" value="1"/>
</dbReference>
<dbReference type="eggNOG" id="ENOG502R9F2">
    <property type="taxonomic scope" value="Eukaryota"/>
</dbReference>
<dbReference type="AlphaFoldDB" id="B8CES3"/>
<dbReference type="GeneID" id="7443360"/>
<dbReference type="KEGG" id="tps:THAPSDRAFT_11522"/>
<dbReference type="STRING" id="35128.B8CES3"/>
<feature type="region of interest" description="Disordered" evidence="1">
    <location>
        <begin position="262"/>
        <end position="291"/>
    </location>
</feature>
<accession>B8CES3</accession>
<feature type="compositionally biased region" description="Polar residues" evidence="1">
    <location>
        <begin position="1"/>
        <end position="16"/>
    </location>
</feature>
<reference evidence="2 3" key="2">
    <citation type="journal article" date="2008" name="Nature">
        <title>The Phaeodactylum genome reveals the evolutionary history of diatom genomes.</title>
        <authorList>
            <person name="Bowler C."/>
            <person name="Allen A.E."/>
            <person name="Badger J.H."/>
            <person name="Grimwood J."/>
            <person name="Jabbari K."/>
            <person name="Kuo A."/>
            <person name="Maheswari U."/>
            <person name="Martens C."/>
            <person name="Maumus F."/>
            <person name="Otillar R.P."/>
            <person name="Rayko E."/>
            <person name="Salamov A."/>
            <person name="Vandepoele K."/>
            <person name="Beszteri B."/>
            <person name="Gruber A."/>
            <person name="Heijde M."/>
            <person name="Katinka M."/>
            <person name="Mock T."/>
            <person name="Valentin K."/>
            <person name="Verret F."/>
            <person name="Berges J.A."/>
            <person name="Brownlee C."/>
            <person name="Cadoret J.P."/>
            <person name="Chiovitti A."/>
            <person name="Choi C.J."/>
            <person name="Coesel S."/>
            <person name="De Martino A."/>
            <person name="Detter J.C."/>
            <person name="Durkin C."/>
            <person name="Falciatore A."/>
            <person name="Fournet J."/>
            <person name="Haruta M."/>
            <person name="Huysman M.J."/>
            <person name="Jenkins B.D."/>
            <person name="Jiroutova K."/>
            <person name="Jorgensen R.E."/>
            <person name="Joubert Y."/>
            <person name="Kaplan A."/>
            <person name="Kroger N."/>
            <person name="Kroth P.G."/>
            <person name="La Roche J."/>
            <person name="Lindquist E."/>
            <person name="Lommer M."/>
            <person name="Martin-Jezequel V."/>
            <person name="Lopez P.J."/>
            <person name="Lucas S."/>
            <person name="Mangogna M."/>
            <person name="McGinnis K."/>
            <person name="Medlin L.K."/>
            <person name="Montsant A."/>
            <person name="Oudot-Le Secq M.P."/>
            <person name="Napoli C."/>
            <person name="Obornik M."/>
            <person name="Parker M.S."/>
            <person name="Petit J.L."/>
            <person name="Porcel B.M."/>
            <person name="Poulsen N."/>
            <person name="Robison M."/>
            <person name="Rychlewski L."/>
            <person name="Rynearson T.A."/>
            <person name="Schmutz J."/>
            <person name="Shapiro H."/>
            <person name="Siaut M."/>
            <person name="Stanley M."/>
            <person name="Sussman M.R."/>
            <person name="Taylor A.R."/>
            <person name="Vardi A."/>
            <person name="von Dassow P."/>
            <person name="Vyverman W."/>
            <person name="Willis A."/>
            <person name="Wyrwicz L.S."/>
            <person name="Rokhsar D.S."/>
            <person name="Weissenbach J."/>
            <person name="Armbrust E.V."/>
            <person name="Green B.R."/>
            <person name="Van de Peer Y."/>
            <person name="Grigoriev I.V."/>
        </authorList>
    </citation>
    <scope>NUCLEOTIDE SEQUENCE [LARGE SCALE GENOMIC DNA]</scope>
    <source>
        <strain evidence="2 3">CCMP1335</strain>
    </source>
</reference>
<proteinExistence type="predicted"/>
<organism evidence="2 3">
    <name type="scientific">Thalassiosira pseudonana</name>
    <name type="common">Marine diatom</name>
    <name type="synonym">Cyclotella nana</name>
    <dbReference type="NCBI Taxonomy" id="35128"/>
    <lineage>
        <taxon>Eukaryota</taxon>
        <taxon>Sar</taxon>
        <taxon>Stramenopiles</taxon>
        <taxon>Ochrophyta</taxon>
        <taxon>Bacillariophyta</taxon>
        <taxon>Coscinodiscophyceae</taxon>
        <taxon>Thalassiosirophycidae</taxon>
        <taxon>Thalassiosirales</taxon>
        <taxon>Thalassiosiraceae</taxon>
        <taxon>Thalassiosira</taxon>
    </lineage>
</organism>
<dbReference type="PANTHER" id="PTHR39666:SF1">
    <property type="entry name" value="NUCLEAR PORE COMPLEX NUP2_50_61 DOMAIN-CONTAINING PROTEIN"/>
    <property type="match status" value="1"/>
</dbReference>